<reference evidence="11 12" key="1">
    <citation type="submission" date="2008-06" db="EMBL/GenBank/DDBJ databases">
        <title>Complete sequence of Chloroherpeton thalassium ATCC 35110.</title>
        <authorList>
            <consortium name="US DOE Joint Genome Institute"/>
            <person name="Lucas S."/>
            <person name="Copeland A."/>
            <person name="Lapidus A."/>
            <person name="Glavina del Rio T."/>
            <person name="Dalin E."/>
            <person name="Tice H."/>
            <person name="Bruce D."/>
            <person name="Goodwin L."/>
            <person name="Pitluck S."/>
            <person name="Schmutz J."/>
            <person name="Larimer F."/>
            <person name="Land M."/>
            <person name="Hauser L."/>
            <person name="Kyrpides N."/>
            <person name="Mikhailova N."/>
            <person name="Liu Z."/>
            <person name="Li T."/>
            <person name="Zhao F."/>
            <person name="Overmann J."/>
            <person name="Bryant D.A."/>
            <person name="Richardson P."/>
        </authorList>
    </citation>
    <scope>NUCLEOTIDE SEQUENCE [LARGE SCALE GENOMIC DNA]</scope>
    <source>
        <strain evidence="12">ATCC 35110 / GB-78</strain>
    </source>
</reference>
<evidence type="ECO:0000256" key="7">
    <source>
        <dbReference type="PIRSR" id="PIRSR016262-1"/>
    </source>
</evidence>
<evidence type="ECO:0000313" key="12">
    <source>
        <dbReference type="Proteomes" id="UP000001208"/>
    </source>
</evidence>
<keyword evidence="11" id="KW-0436">Ligase</keyword>
<comment type="pathway">
    <text evidence="1 5 6">Protein modification; protein lipoylation via endogenous pathway; protein N(6)-(lipoyl)lysine from octanoyl-[acyl-carrier-protein]: step 1/2.</text>
</comment>
<dbReference type="InterPro" id="IPR004143">
    <property type="entry name" value="BPL_LPL_catalytic"/>
</dbReference>
<dbReference type="Pfam" id="PF21948">
    <property type="entry name" value="LplA-B_cat"/>
    <property type="match status" value="1"/>
</dbReference>
<keyword evidence="5" id="KW-0963">Cytoplasm</keyword>
<feature type="site" description="Lowers pKa of active site Cys" evidence="5 9">
    <location>
        <position position="148"/>
    </location>
</feature>
<accession>B3QUJ5</accession>
<keyword evidence="12" id="KW-1185">Reference proteome</keyword>
<evidence type="ECO:0000256" key="9">
    <source>
        <dbReference type="PIRSR" id="PIRSR016262-3"/>
    </source>
</evidence>
<dbReference type="STRING" id="517418.Ctha_0430"/>
<dbReference type="PROSITE" id="PS01313">
    <property type="entry name" value="LIPB"/>
    <property type="match status" value="1"/>
</dbReference>
<comment type="miscellaneous">
    <text evidence="5">In the reaction, the free carboxyl group of octanoic acid is attached via an amide linkage to the epsilon-amino group of a specific lysine residue of lipoyl domains of lipoate-dependent enzymes.</text>
</comment>
<dbReference type="PROSITE" id="PS51733">
    <property type="entry name" value="BPL_LPL_CATALYTIC"/>
    <property type="match status" value="1"/>
</dbReference>
<dbReference type="PANTHER" id="PTHR10993:SF7">
    <property type="entry name" value="LIPOYLTRANSFERASE 2, MITOCHONDRIAL-RELATED"/>
    <property type="match status" value="1"/>
</dbReference>
<feature type="active site" description="Acyl-thioester intermediate" evidence="5 7">
    <location>
        <position position="182"/>
    </location>
</feature>
<dbReference type="HAMAP" id="MF_00013">
    <property type="entry name" value="LipB"/>
    <property type="match status" value="1"/>
</dbReference>
<sequence>MTAKHIQVVSIGKIAFEEAWQLQREIFERVRKQEMPSTVLMLEHFPVYTLGKTAQRSHLLLSEAALRAEGISVFEIDRGGDITFHGPGQFVAYPILNMNEFYLDVHRYLRDLEEVIIRLLQTFGIFSERKISSQPGKSFTGVWVGNAKICAMGVRFSHWTTMHGLALNVRTDLKFFGGIIPCGIRDKEVTSMRKIASRDFLLKEIEACFLQHFQAVFNVVAKKISFSEVKEQVGGDFISFK</sequence>
<evidence type="ECO:0000256" key="1">
    <source>
        <dbReference type="ARBA" id="ARBA00004821"/>
    </source>
</evidence>
<proteinExistence type="inferred from homology"/>
<dbReference type="GO" id="GO:0009249">
    <property type="term" value="P:protein lipoylation"/>
    <property type="evidence" value="ECO:0007669"/>
    <property type="project" value="InterPro"/>
</dbReference>
<comment type="similarity">
    <text evidence="5 6">Belongs to the LipB family.</text>
</comment>
<feature type="binding site" evidence="5 8">
    <location>
        <begin position="164"/>
        <end position="166"/>
    </location>
    <ligand>
        <name>substrate</name>
    </ligand>
</feature>
<keyword evidence="3 5" id="KW-0012">Acyltransferase</keyword>
<dbReference type="AlphaFoldDB" id="B3QUJ5"/>
<dbReference type="InterPro" id="IPR045864">
    <property type="entry name" value="aa-tRNA-synth_II/BPL/LPL"/>
</dbReference>
<dbReference type="GO" id="GO:0005737">
    <property type="term" value="C:cytoplasm"/>
    <property type="evidence" value="ECO:0007669"/>
    <property type="project" value="UniProtKB-SubCell"/>
</dbReference>
<name>B3QUJ5_CHLT3</name>
<dbReference type="EC" id="2.3.1.181" evidence="5 6"/>
<keyword evidence="2 5" id="KW-0808">Transferase</keyword>
<dbReference type="PANTHER" id="PTHR10993">
    <property type="entry name" value="OCTANOYLTRANSFERASE"/>
    <property type="match status" value="1"/>
</dbReference>
<dbReference type="Proteomes" id="UP000001208">
    <property type="component" value="Chromosome"/>
</dbReference>
<feature type="binding site" evidence="5 8">
    <location>
        <begin position="78"/>
        <end position="85"/>
    </location>
    <ligand>
        <name>substrate</name>
    </ligand>
</feature>
<dbReference type="Gene3D" id="3.30.930.10">
    <property type="entry name" value="Bira Bifunctional Protein, Domain 2"/>
    <property type="match status" value="1"/>
</dbReference>
<dbReference type="HOGENOM" id="CLU_035168_1_3_10"/>
<dbReference type="NCBIfam" id="NF010925">
    <property type="entry name" value="PRK14345.1"/>
    <property type="match status" value="1"/>
</dbReference>
<dbReference type="RefSeq" id="WP_012498985.1">
    <property type="nucleotide sequence ID" value="NC_011026.1"/>
</dbReference>
<evidence type="ECO:0000256" key="6">
    <source>
        <dbReference type="PIRNR" id="PIRNR016262"/>
    </source>
</evidence>
<evidence type="ECO:0000256" key="8">
    <source>
        <dbReference type="PIRSR" id="PIRSR016262-2"/>
    </source>
</evidence>
<evidence type="ECO:0000256" key="5">
    <source>
        <dbReference type="HAMAP-Rule" id="MF_00013"/>
    </source>
</evidence>
<dbReference type="CDD" id="cd16444">
    <property type="entry name" value="LipB"/>
    <property type="match status" value="1"/>
</dbReference>
<dbReference type="PIRSF" id="PIRSF016262">
    <property type="entry name" value="LPLase"/>
    <property type="match status" value="1"/>
</dbReference>
<evidence type="ECO:0000313" key="11">
    <source>
        <dbReference type="EMBL" id="ACF12901.1"/>
    </source>
</evidence>
<dbReference type="KEGG" id="cts:Ctha_0430"/>
<dbReference type="InterPro" id="IPR020605">
    <property type="entry name" value="Octanoyltransferase_CS"/>
</dbReference>
<dbReference type="OrthoDB" id="9787061at2"/>
<evidence type="ECO:0000259" key="10">
    <source>
        <dbReference type="PROSITE" id="PS51733"/>
    </source>
</evidence>
<feature type="domain" description="BPL/LPL catalytic" evidence="10">
    <location>
        <begin position="33"/>
        <end position="221"/>
    </location>
</feature>
<comment type="subcellular location">
    <subcellularLocation>
        <location evidence="5">Cytoplasm</location>
    </subcellularLocation>
</comment>
<dbReference type="GO" id="GO:0016874">
    <property type="term" value="F:ligase activity"/>
    <property type="evidence" value="ECO:0007669"/>
    <property type="project" value="UniProtKB-KW"/>
</dbReference>
<dbReference type="GO" id="GO:0033819">
    <property type="term" value="F:lipoyl(octanoyl) transferase activity"/>
    <property type="evidence" value="ECO:0007669"/>
    <property type="project" value="UniProtKB-EC"/>
</dbReference>
<dbReference type="EMBL" id="CP001100">
    <property type="protein sequence ID" value="ACF12901.1"/>
    <property type="molecule type" value="Genomic_DNA"/>
</dbReference>
<protein>
    <recommendedName>
        <fullName evidence="5 6">Octanoyltransferase</fullName>
        <ecNumber evidence="5 6">2.3.1.181</ecNumber>
    </recommendedName>
    <alternativeName>
        <fullName evidence="5">Lipoate-protein ligase B</fullName>
    </alternativeName>
    <alternativeName>
        <fullName evidence="5">Lipoyl/octanoyl transferase</fullName>
    </alternativeName>
    <alternativeName>
        <fullName evidence="5">Octanoyl-[acyl-carrier-protein]-protein N-octanoyltransferase</fullName>
    </alternativeName>
</protein>
<dbReference type="NCBIfam" id="TIGR00214">
    <property type="entry name" value="lipB"/>
    <property type="match status" value="1"/>
</dbReference>
<dbReference type="eggNOG" id="COG0321">
    <property type="taxonomic scope" value="Bacteria"/>
</dbReference>
<organism evidence="11 12">
    <name type="scientific">Chloroherpeton thalassium (strain ATCC 35110 / GB-78)</name>
    <dbReference type="NCBI Taxonomy" id="517418"/>
    <lineage>
        <taxon>Bacteria</taxon>
        <taxon>Pseudomonadati</taxon>
        <taxon>Chlorobiota</taxon>
        <taxon>Chlorobiia</taxon>
        <taxon>Chlorobiales</taxon>
        <taxon>Chloroherpetonaceae</taxon>
        <taxon>Chloroherpeton</taxon>
    </lineage>
</organism>
<comment type="catalytic activity">
    <reaction evidence="5 6">
        <text>octanoyl-[ACP] + L-lysyl-[protein] = N(6)-octanoyl-L-lysyl-[protein] + holo-[ACP] + H(+)</text>
        <dbReference type="Rhea" id="RHEA:17665"/>
        <dbReference type="Rhea" id="RHEA-COMP:9636"/>
        <dbReference type="Rhea" id="RHEA-COMP:9685"/>
        <dbReference type="Rhea" id="RHEA-COMP:9752"/>
        <dbReference type="Rhea" id="RHEA-COMP:9928"/>
        <dbReference type="ChEBI" id="CHEBI:15378"/>
        <dbReference type="ChEBI" id="CHEBI:29969"/>
        <dbReference type="ChEBI" id="CHEBI:64479"/>
        <dbReference type="ChEBI" id="CHEBI:78463"/>
        <dbReference type="ChEBI" id="CHEBI:78809"/>
        <dbReference type="EC" id="2.3.1.181"/>
    </reaction>
</comment>
<feature type="binding site" evidence="5 8">
    <location>
        <begin position="151"/>
        <end position="153"/>
    </location>
    <ligand>
        <name>substrate</name>
    </ligand>
</feature>
<evidence type="ECO:0000256" key="3">
    <source>
        <dbReference type="ARBA" id="ARBA00023315"/>
    </source>
</evidence>
<dbReference type="UniPathway" id="UPA00538">
    <property type="reaction ID" value="UER00592"/>
</dbReference>
<comment type="function">
    <text evidence="4 5 6">Catalyzes the transfer of endogenously produced octanoic acid from octanoyl-acyl-carrier-protein onto the lipoyl domains of lipoate-dependent enzymes. Lipoyl-ACP can also act as a substrate although octanoyl-ACP is likely to be the physiological substrate.</text>
</comment>
<evidence type="ECO:0000256" key="4">
    <source>
        <dbReference type="ARBA" id="ARBA00024732"/>
    </source>
</evidence>
<gene>
    <name evidence="5" type="primary">lipB</name>
    <name evidence="11" type="ordered locus">Ctha_0430</name>
</gene>
<dbReference type="SUPFAM" id="SSF55681">
    <property type="entry name" value="Class II aaRS and biotin synthetases"/>
    <property type="match status" value="1"/>
</dbReference>
<dbReference type="InterPro" id="IPR000544">
    <property type="entry name" value="Octanoyltransferase"/>
</dbReference>
<evidence type="ECO:0000256" key="2">
    <source>
        <dbReference type="ARBA" id="ARBA00022679"/>
    </source>
</evidence>